<dbReference type="Proteomes" id="UP000324800">
    <property type="component" value="Unassembled WGS sequence"/>
</dbReference>
<proteinExistence type="predicted"/>
<dbReference type="SUPFAM" id="SSF52540">
    <property type="entry name" value="P-loop containing nucleoside triphosphate hydrolases"/>
    <property type="match status" value="1"/>
</dbReference>
<accession>A0A5J4W7I7</accession>
<dbReference type="AlphaFoldDB" id="A0A5J4W7I7"/>
<name>A0A5J4W7I7_9EUKA</name>
<dbReference type="InterPro" id="IPR027417">
    <property type="entry name" value="P-loop_NTPase"/>
</dbReference>
<comment type="caution">
    <text evidence="1">The sequence shown here is derived from an EMBL/GenBank/DDBJ whole genome shotgun (WGS) entry which is preliminary data.</text>
</comment>
<organism evidence="1 2">
    <name type="scientific">Streblomastix strix</name>
    <dbReference type="NCBI Taxonomy" id="222440"/>
    <lineage>
        <taxon>Eukaryota</taxon>
        <taxon>Metamonada</taxon>
        <taxon>Preaxostyla</taxon>
        <taxon>Oxymonadida</taxon>
        <taxon>Streblomastigidae</taxon>
        <taxon>Streblomastix</taxon>
    </lineage>
</organism>
<gene>
    <name evidence="1" type="ORF">EZS28_013859</name>
</gene>
<evidence type="ECO:0000313" key="2">
    <source>
        <dbReference type="Proteomes" id="UP000324800"/>
    </source>
</evidence>
<evidence type="ECO:0008006" key="3">
    <source>
        <dbReference type="Google" id="ProtNLM"/>
    </source>
</evidence>
<dbReference type="EMBL" id="SNRW01003164">
    <property type="protein sequence ID" value="KAA6390612.1"/>
    <property type="molecule type" value="Genomic_DNA"/>
</dbReference>
<evidence type="ECO:0000313" key="1">
    <source>
        <dbReference type="EMBL" id="KAA6390612.1"/>
    </source>
</evidence>
<dbReference type="OrthoDB" id="15417at2759"/>
<protein>
    <recommendedName>
        <fullName evidence="3">NadR/Ttd14 AAA domain-containing protein</fullName>
    </recommendedName>
</protein>
<reference evidence="1 2" key="1">
    <citation type="submission" date="2019-03" db="EMBL/GenBank/DDBJ databases">
        <title>Single cell metagenomics reveals metabolic interactions within the superorganism composed of flagellate Streblomastix strix and complex community of Bacteroidetes bacteria on its surface.</title>
        <authorList>
            <person name="Treitli S.C."/>
            <person name="Kolisko M."/>
            <person name="Husnik F."/>
            <person name="Keeling P."/>
            <person name="Hampl V."/>
        </authorList>
    </citation>
    <scope>NUCLEOTIDE SEQUENCE [LARGE SCALE GENOMIC DNA]</scope>
    <source>
        <strain evidence="1">ST1C</strain>
    </source>
</reference>
<sequence length="211" mass="24727">MIVICLEGCHGVGKSALVKAFQSAGLRVLDEAFIEQPEYALHPQTLIMETVWLSNWFMRLLKMASETADHEQAIFIADRSPYSAEYYAAHGALLGPVIKQQITELKVKNIHIYTVLVEVEREELWRRINSRLEREPFRRKYNEHSREWMEKTLSWYLGHEWDFRVQNTEWPVATTRGSLLQMLVTFARDHDVKCWERAGLFAMQKKITESA</sequence>
<dbReference type="Gene3D" id="3.40.50.300">
    <property type="entry name" value="P-loop containing nucleotide triphosphate hydrolases"/>
    <property type="match status" value="1"/>
</dbReference>